<comment type="caution">
    <text evidence="1">The sequence shown here is derived from an EMBL/GenBank/DDBJ whole genome shotgun (WGS) entry which is preliminary data.</text>
</comment>
<dbReference type="AlphaFoldDB" id="A0A542YH94"/>
<dbReference type="InterPro" id="IPR020915">
    <property type="entry name" value="UPF0311"/>
</dbReference>
<gene>
    <name evidence="1" type="ORF">FB562_0522</name>
</gene>
<accession>A0A542YH94</accession>
<dbReference type="Pfam" id="PF11578">
    <property type="entry name" value="DUF3237"/>
    <property type="match status" value="1"/>
</dbReference>
<protein>
    <submittedName>
        <fullName evidence="1">Uncharacterized protein DUF3237</fullName>
    </submittedName>
</protein>
<dbReference type="EMBL" id="VFOM01000001">
    <property type="protein sequence ID" value="TQL47462.1"/>
    <property type="molecule type" value="Genomic_DNA"/>
</dbReference>
<dbReference type="RefSeq" id="WP_185740435.1">
    <property type="nucleotide sequence ID" value="NZ_VFOM01000001.1"/>
</dbReference>
<keyword evidence="2" id="KW-1185">Reference proteome</keyword>
<reference evidence="1 2" key="1">
    <citation type="submission" date="2019-06" db="EMBL/GenBank/DDBJ databases">
        <title>Sequencing the genomes of 1000 actinobacteria strains.</title>
        <authorList>
            <person name="Klenk H.-P."/>
        </authorList>
    </citation>
    <scope>NUCLEOTIDE SEQUENCE [LARGE SCALE GENOMIC DNA]</scope>
    <source>
        <strain evidence="1 2">DSM 26477</strain>
    </source>
</reference>
<evidence type="ECO:0000313" key="2">
    <source>
        <dbReference type="Proteomes" id="UP000317998"/>
    </source>
</evidence>
<dbReference type="Proteomes" id="UP000317998">
    <property type="component" value="Unassembled WGS sequence"/>
</dbReference>
<dbReference type="PANTHER" id="PTHR37315:SF1">
    <property type="entry name" value="UPF0311 PROTEIN BLR7842"/>
    <property type="match status" value="1"/>
</dbReference>
<dbReference type="Gene3D" id="2.40.160.20">
    <property type="match status" value="1"/>
</dbReference>
<sequence>MTSNPRLGLELIARIRVDITEPIEAGEVIGGHRRIIPISGGVASGPRITGDVLPLGADWNLRAHDGRETASARYVVRTTDGALLSIYNEGVLCGVGGSFSGITRPQIEAPDGDYAWLNDAVLSGTLSIVTADGAVTGVALEFWQAVVAQ</sequence>
<organism evidence="1 2">
    <name type="scientific">Homoserinimonas aerilata</name>
    <dbReference type="NCBI Taxonomy" id="1162970"/>
    <lineage>
        <taxon>Bacteria</taxon>
        <taxon>Bacillati</taxon>
        <taxon>Actinomycetota</taxon>
        <taxon>Actinomycetes</taxon>
        <taxon>Micrococcales</taxon>
        <taxon>Microbacteriaceae</taxon>
        <taxon>Homoserinimonas</taxon>
    </lineage>
</organism>
<name>A0A542YH94_9MICO</name>
<evidence type="ECO:0000313" key="1">
    <source>
        <dbReference type="EMBL" id="TQL47462.1"/>
    </source>
</evidence>
<proteinExistence type="predicted"/>
<dbReference type="PANTHER" id="PTHR37315">
    <property type="entry name" value="UPF0311 PROTEIN BLR7842"/>
    <property type="match status" value="1"/>
</dbReference>